<dbReference type="EMBL" id="KF901078">
    <property type="protein sequence ID" value="AIF17324.1"/>
    <property type="molecule type" value="Genomic_DNA"/>
</dbReference>
<sequence>MQVATTRLMRRRFRTCRTSSTAQWQQIGLMIEGTLDTSGLYHYPMTNGWKSVLSGLYSAIIHLERTIGVNLLTSCPMRGILSPIVRCVMGNQILPFSEEIIHFAQTSVPKLAFYIPMMMTVTWSSGVSYTESTMFQLLTTTTLVSRFQIPLH</sequence>
<reference evidence="1" key="1">
    <citation type="journal article" date="2014" name="Genome Biol. Evol.">
        <title>Pangenome evidence for extensive interdomain horizontal transfer affecting lineage core and shell genes in uncultured planktonic thaumarchaeota and euryarchaeota.</title>
        <authorList>
            <person name="Deschamps P."/>
            <person name="Zivanovic Y."/>
            <person name="Moreira D."/>
            <person name="Rodriguez-Valera F."/>
            <person name="Lopez-Garcia P."/>
        </authorList>
    </citation>
    <scope>NUCLEOTIDE SEQUENCE</scope>
</reference>
<evidence type="ECO:0000313" key="1">
    <source>
        <dbReference type="EMBL" id="AIF17324.1"/>
    </source>
</evidence>
<accession>A0A075HN73</accession>
<organism evidence="1">
    <name type="scientific">uncultured marine group II/III euryarchaeote KM3_77_B08</name>
    <dbReference type="NCBI Taxonomy" id="1456508"/>
    <lineage>
        <taxon>Archaea</taxon>
        <taxon>Methanobacteriati</taxon>
        <taxon>Methanobacteriota</taxon>
        <taxon>environmental samples</taxon>
    </lineage>
</organism>
<protein>
    <submittedName>
        <fullName evidence="1">Uncharacterized protein</fullName>
    </submittedName>
</protein>
<proteinExistence type="predicted"/>
<dbReference type="AlphaFoldDB" id="A0A075HN73"/>
<name>A0A075HN73_9EURY</name>